<name>A0A066YW15_9ACTN</name>
<dbReference type="InterPro" id="IPR013094">
    <property type="entry name" value="AB_hydrolase_3"/>
</dbReference>
<feature type="compositionally biased region" description="Basic residues" evidence="2">
    <location>
        <begin position="1"/>
        <end position="14"/>
    </location>
</feature>
<comment type="caution">
    <text evidence="4">The sequence shown here is derived from an EMBL/GenBank/DDBJ whole genome shotgun (WGS) entry which is preliminary data.</text>
</comment>
<dbReference type="Pfam" id="PF07859">
    <property type="entry name" value="Abhydrolase_3"/>
    <property type="match status" value="1"/>
</dbReference>
<accession>A0A066YW15</accession>
<protein>
    <submittedName>
        <fullName evidence="4">Hydrolase, alpha/beta domain protein</fullName>
    </submittedName>
</protein>
<feature type="domain" description="Alpha/beta hydrolase fold-3" evidence="3">
    <location>
        <begin position="218"/>
        <end position="426"/>
    </location>
</feature>
<evidence type="ECO:0000256" key="1">
    <source>
        <dbReference type="ARBA" id="ARBA00022801"/>
    </source>
</evidence>
<sequence length="455" mass="48729">MRVPRCGRRLRPRSRSPMARSETPEASASSSMVRPRARRSSRRVRPKPVPLLSSIPLFRPFAPRQSPSPPFLLGAGVEPEAGSGRWTAVRAARGQGVRGPAGRSALRGKAGRARLPSLGPRRPHRLREASSTMSDSHTAAGPLLEPEARAFADATADPPYLFDLGPAAGREAVDQVQSGETALPAIDEEWIEVAGGPAGPVRARIVRPAGATGTLPVVLYIHGAGWVFGNAHTHDRLVRELAVGAGAAVVFPEYDLSPEARYPVAVEQNYAVARWVVTEGRTKGLDAARLAVAGDSVGGNMAAALTLMAKARGDVALVQQVLFYPVTDAAFDTDSYREFATGYFLRRDAMQWFWDQYTTDPAQRAEITASPLRATVEQLTGLPPALVVTGEADVLRDEGEAYAVKLRRAGVPVTAVRFLGTIHDFVMLNALRPSQSAQGAVALAVQTLRQALHQA</sequence>
<dbReference type="HOGENOM" id="CLU_012494_6_0_11"/>
<dbReference type="InterPro" id="IPR029058">
    <property type="entry name" value="AB_hydrolase_fold"/>
</dbReference>
<dbReference type="Proteomes" id="UP000027178">
    <property type="component" value="Unassembled WGS sequence"/>
</dbReference>
<keyword evidence="5" id="KW-1185">Reference proteome</keyword>
<dbReference type="InterPro" id="IPR050300">
    <property type="entry name" value="GDXG_lipolytic_enzyme"/>
</dbReference>
<dbReference type="GO" id="GO:0016787">
    <property type="term" value="F:hydrolase activity"/>
    <property type="evidence" value="ECO:0007669"/>
    <property type="project" value="UniProtKB-KW"/>
</dbReference>
<keyword evidence="1 4" id="KW-0378">Hydrolase</keyword>
<dbReference type="eggNOG" id="COG0657">
    <property type="taxonomic scope" value="Bacteria"/>
</dbReference>
<feature type="region of interest" description="Disordered" evidence="2">
    <location>
        <begin position="91"/>
        <end position="139"/>
    </location>
</feature>
<feature type="compositionally biased region" description="Basic residues" evidence="2">
    <location>
        <begin position="35"/>
        <end position="46"/>
    </location>
</feature>
<dbReference type="Gene3D" id="3.40.50.1820">
    <property type="entry name" value="alpha/beta hydrolase"/>
    <property type="match status" value="1"/>
</dbReference>
<dbReference type="PANTHER" id="PTHR48081">
    <property type="entry name" value="AB HYDROLASE SUPERFAMILY PROTEIN C4A8.06C"/>
    <property type="match status" value="1"/>
</dbReference>
<gene>
    <name evidence="4" type="ORF">KCH_59900</name>
</gene>
<proteinExistence type="predicted"/>
<dbReference type="AlphaFoldDB" id="A0A066YW15"/>
<organism evidence="4 5">
    <name type="scientific">Kitasatospora cheerisanensis KCTC 2395</name>
    <dbReference type="NCBI Taxonomy" id="1348663"/>
    <lineage>
        <taxon>Bacteria</taxon>
        <taxon>Bacillati</taxon>
        <taxon>Actinomycetota</taxon>
        <taxon>Actinomycetes</taxon>
        <taxon>Kitasatosporales</taxon>
        <taxon>Streptomycetaceae</taxon>
        <taxon>Kitasatospora</taxon>
    </lineage>
</organism>
<dbReference type="PANTHER" id="PTHR48081:SF8">
    <property type="entry name" value="ALPHA_BETA HYDROLASE FOLD-3 DOMAIN-CONTAINING PROTEIN-RELATED"/>
    <property type="match status" value="1"/>
</dbReference>
<dbReference type="PATRIC" id="fig|1348663.4.peg.5796"/>
<feature type="compositionally biased region" description="Low complexity" evidence="2">
    <location>
        <begin position="15"/>
        <end position="34"/>
    </location>
</feature>
<evidence type="ECO:0000259" key="3">
    <source>
        <dbReference type="Pfam" id="PF07859"/>
    </source>
</evidence>
<evidence type="ECO:0000313" key="5">
    <source>
        <dbReference type="Proteomes" id="UP000027178"/>
    </source>
</evidence>
<dbReference type="SUPFAM" id="SSF53474">
    <property type="entry name" value="alpha/beta-Hydrolases"/>
    <property type="match status" value="1"/>
</dbReference>
<evidence type="ECO:0000313" key="4">
    <source>
        <dbReference type="EMBL" id="KDN82281.1"/>
    </source>
</evidence>
<evidence type="ECO:0000256" key="2">
    <source>
        <dbReference type="SAM" id="MobiDB-lite"/>
    </source>
</evidence>
<dbReference type="EMBL" id="JNBY01000115">
    <property type="protein sequence ID" value="KDN82281.1"/>
    <property type="molecule type" value="Genomic_DNA"/>
</dbReference>
<feature type="region of interest" description="Disordered" evidence="2">
    <location>
        <begin position="1"/>
        <end position="49"/>
    </location>
</feature>
<reference evidence="4 5" key="1">
    <citation type="submission" date="2014-05" db="EMBL/GenBank/DDBJ databases">
        <title>Draft Genome Sequence of Kitasatospora cheerisanensis KCTC 2395.</title>
        <authorList>
            <person name="Nam D.H."/>
        </authorList>
    </citation>
    <scope>NUCLEOTIDE SEQUENCE [LARGE SCALE GENOMIC DNA]</scope>
    <source>
        <strain evidence="4 5">KCTC 2395</strain>
    </source>
</reference>